<reference evidence="11 12" key="1">
    <citation type="journal article" date="2015" name="Genome Announc.">
        <title>Genome Assemblies of Three Soil-Associated Devosia species: D. insulae, D. limi, and D. soli.</title>
        <authorList>
            <person name="Hassan Y.I."/>
            <person name="Lepp D."/>
            <person name="Zhou T."/>
        </authorList>
    </citation>
    <scope>NUCLEOTIDE SEQUENCE [LARGE SCALE GENOMIC DNA]</scope>
    <source>
        <strain evidence="11 12">DS-56</strain>
    </source>
</reference>
<comment type="similarity">
    <text evidence="2">Belongs to the ABC transporter superfamily.</text>
</comment>
<keyword evidence="4" id="KW-1003">Cell membrane</keyword>
<evidence type="ECO:0000256" key="4">
    <source>
        <dbReference type="ARBA" id="ARBA00022475"/>
    </source>
</evidence>
<dbReference type="CDD" id="cd03257">
    <property type="entry name" value="ABC_NikE_OppD_transporters"/>
    <property type="match status" value="2"/>
</dbReference>
<feature type="domain" description="ABC transporter" evidence="10">
    <location>
        <begin position="9"/>
        <end position="248"/>
    </location>
</feature>
<dbReference type="Gene3D" id="3.40.50.300">
    <property type="entry name" value="P-loop containing nucleotide triphosphate hydrolases"/>
    <property type="match status" value="2"/>
</dbReference>
<dbReference type="GO" id="GO:0005886">
    <property type="term" value="C:plasma membrane"/>
    <property type="evidence" value="ECO:0007669"/>
    <property type="project" value="UniProtKB-SubCell"/>
</dbReference>
<dbReference type="GO" id="GO:0005524">
    <property type="term" value="F:ATP binding"/>
    <property type="evidence" value="ECO:0007669"/>
    <property type="project" value="UniProtKB-KW"/>
</dbReference>
<dbReference type="Proteomes" id="UP000095463">
    <property type="component" value="Unassembled WGS sequence"/>
</dbReference>
<evidence type="ECO:0000256" key="2">
    <source>
        <dbReference type="ARBA" id="ARBA00005417"/>
    </source>
</evidence>
<evidence type="ECO:0000256" key="8">
    <source>
        <dbReference type="ARBA" id="ARBA00022967"/>
    </source>
</evidence>
<evidence type="ECO:0000256" key="6">
    <source>
        <dbReference type="ARBA" id="ARBA00022741"/>
    </source>
</evidence>
<dbReference type="InterPro" id="IPR017871">
    <property type="entry name" value="ABC_transporter-like_CS"/>
</dbReference>
<dbReference type="EMBL" id="LAJE02000365">
    <property type="protein sequence ID" value="OEO28529.1"/>
    <property type="molecule type" value="Genomic_DNA"/>
</dbReference>
<evidence type="ECO:0000256" key="3">
    <source>
        <dbReference type="ARBA" id="ARBA00022448"/>
    </source>
</evidence>
<evidence type="ECO:0000313" key="12">
    <source>
        <dbReference type="Proteomes" id="UP000095463"/>
    </source>
</evidence>
<evidence type="ECO:0000256" key="5">
    <source>
        <dbReference type="ARBA" id="ARBA00022519"/>
    </source>
</evidence>
<keyword evidence="12" id="KW-1185">Reference proteome</keyword>
<dbReference type="InterPro" id="IPR050388">
    <property type="entry name" value="ABC_Ni/Peptide_Import"/>
</dbReference>
<dbReference type="SMART" id="SM00382">
    <property type="entry name" value="AAA"/>
    <property type="match status" value="2"/>
</dbReference>
<organism evidence="11 12">
    <name type="scientific">Devosia insulae DS-56</name>
    <dbReference type="NCBI Taxonomy" id="1116389"/>
    <lineage>
        <taxon>Bacteria</taxon>
        <taxon>Pseudomonadati</taxon>
        <taxon>Pseudomonadota</taxon>
        <taxon>Alphaproteobacteria</taxon>
        <taxon>Hyphomicrobiales</taxon>
        <taxon>Devosiaceae</taxon>
        <taxon>Devosia</taxon>
    </lineage>
</organism>
<gene>
    <name evidence="11" type="ORF">VW23_004440</name>
</gene>
<feature type="domain" description="ABC transporter" evidence="10">
    <location>
        <begin position="282"/>
        <end position="506"/>
    </location>
</feature>
<name>A0A1E5XIW1_9HYPH</name>
<evidence type="ECO:0000256" key="9">
    <source>
        <dbReference type="ARBA" id="ARBA00023136"/>
    </source>
</evidence>
<evidence type="ECO:0000256" key="7">
    <source>
        <dbReference type="ARBA" id="ARBA00022840"/>
    </source>
</evidence>
<dbReference type="PROSITE" id="PS00211">
    <property type="entry name" value="ABC_TRANSPORTER_1"/>
    <property type="match status" value="2"/>
</dbReference>
<proteinExistence type="inferred from homology"/>
<keyword evidence="7" id="KW-0067">ATP-binding</keyword>
<keyword evidence="6" id="KW-0547">Nucleotide-binding</keyword>
<protein>
    <recommendedName>
        <fullName evidence="10">ABC transporter domain-containing protein</fullName>
    </recommendedName>
</protein>
<evidence type="ECO:0000259" key="10">
    <source>
        <dbReference type="PROSITE" id="PS50893"/>
    </source>
</evidence>
<dbReference type="SUPFAM" id="SSF52540">
    <property type="entry name" value="P-loop containing nucleoside triphosphate hydrolases"/>
    <property type="match status" value="2"/>
</dbReference>
<accession>A0A1E5XIW1</accession>
<keyword evidence="8" id="KW-1278">Translocase</keyword>
<sequence>MAAAPVLAVRDLSVALSRNGRSSRVLEAVSFAVAPHEIVALVGASGSGKSTLGLAIQGLLPRDARPEISGSICVAEAELVGAAEPALRQIRRSLVRVVPQDPLSGLDPTMTIGRQMAGKAREREAIAWLRRTGIADPERVARSYPHRLSGGQRQRVLIAMAMLARPRLLIADEPTTALDVLTQAQVLETLRGLTRAEGSALLFITHDLAVATSLADRVVVLEAGQVVEIGPVGAMLAAPQAAATRRLLAARYDLGSDRNRPLPAEGASVAWPAARRDASKVLELVGVSKTLGRRQVVHQVDLSIEAGESVAVVGESGAGKSTLLRIAAGLTKPDAGTVTRLGETRPQIVFQDPVAALTPWLSVGEQVADRLRGLGLNTAERRRRLGEAFAMVGLPESLMAALPGELSVGQCQRAVLARAIVVPPRLLLCDEPASAIDMPLAAAMLNLIGALRRRLGMALLFVTHDIAAARLIGDRIAVMQDGAVIEAGEAEALIARPATAHTRALVAAIPRFETAR</sequence>
<keyword evidence="9" id="KW-0472">Membrane</keyword>
<dbReference type="PANTHER" id="PTHR43297">
    <property type="entry name" value="OLIGOPEPTIDE TRANSPORT ATP-BINDING PROTEIN APPD"/>
    <property type="match status" value="1"/>
</dbReference>
<dbReference type="Pfam" id="PF00005">
    <property type="entry name" value="ABC_tran"/>
    <property type="match status" value="2"/>
</dbReference>
<comment type="subcellular location">
    <subcellularLocation>
        <location evidence="1">Cell inner membrane</location>
        <topology evidence="1">Peripheral membrane protein</topology>
    </subcellularLocation>
</comment>
<dbReference type="PROSITE" id="PS50893">
    <property type="entry name" value="ABC_TRANSPORTER_2"/>
    <property type="match status" value="2"/>
</dbReference>
<dbReference type="InterPro" id="IPR003439">
    <property type="entry name" value="ABC_transporter-like_ATP-bd"/>
</dbReference>
<keyword evidence="3" id="KW-0813">Transport</keyword>
<dbReference type="InterPro" id="IPR003593">
    <property type="entry name" value="AAA+_ATPase"/>
</dbReference>
<evidence type="ECO:0000313" key="11">
    <source>
        <dbReference type="EMBL" id="OEO28529.1"/>
    </source>
</evidence>
<comment type="caution">
    <text evidence="11">The sequence shown here is derived from an EMBL/GenBank/DDBJ whole genome shotgun (WGS) entry which is preliminary data.</text>
</comment>
<dbReference type="InterPro" id="IPR027417">
    <property type="entry name" value="P-loop_NTPase"/>
</dbReference>
<dbReference type="PANTHER" id="PTHR43297:SF14">
    <property type="entry name" value="ATPASE AAA-TYPE CORE DOMAIN-CONTAINING PROTEIN"/>
    <property type="match status" value="1"/>
</dbReference>
<dbReference type="GO" id="GO:0016887">
    <property type="term" value="F:ATP hydrolysis activity"/>
    <property type="evidence" value="ECO:0007669"/>
    <property type="project" value="InterPro"/>
</dbReference>
<keyword evidence="5" id="KW-0997">Cell inner membrane</keyword>
<dbReference type="AlphaFoldDB" id="A0A1E5XIW1"/>
<evidence type="ECO:0000256" key="1">
    <source>
        <dbReference type="ARBA" id="ARBA00004417"/>
    </source>
</evidence>